<reference evidence="1 2" key="2">
    <citation type="journal article" date="2012" name="PLoS Pathog.">
        <title>Diverse lifestyles and strategies of plant pathogenesis encoded in the genomes of eighteen Dothideomycetes fungi.</title>
        <authorList>
            <person name="Ohm R.A."/>
            <person name="Feau N."/>
            <person name="Henrissat B."/>
            <person name="Schoch C.L."/>
            <person name="Horwitz B.A."/>
            <person name="Barry K.W."/>
            <person name="Condon B.J."/>
            <person name="Copeland A.C."/>
            <person name="Dhillon B."/>
            <person name="Glaser F."/>
            <person name="Hesse C.N."/>
            <person name="Kosti I."/>
            <person name="LaButti K."/>
            <person name="Lindquist E.A."/>
            <person name="Lucas S."/>
            <person name="Salamov A.A."/>
            <person name="Bradshaw R.E."/>
            <person name="Ciuffetti L."/>
            <person name="Hamelin R.C."/>
            <person name="Kema G.H.J."/>
            <person name="Lawrence C."/>
            <person name="Scott J.A."/>
            <person name="Spatafora J.W."/>
            <person name="Turgeon B.G."/>
            <person name="de Wit P.J.G.M."/>
            <person name="Zhong S."/>
            <person name="Goodwin S.B."/>
            <person name="Grigoriev I.V."/>
        </authorList>
    </citation>
    <scope>NUCLEOTIDE SEQUENCE [LARGE SCALE GENOMIC DNA]</scope>
    <source>
        <strain evidence="2">NZE10 / CBS 128990</strain>
    </source>
</reference>
<accession>N1PGI7</accession>
<reference evidence="2" key="1">
    <citation type="journal article" date="2012" name="PLoS Genet.">
        <title>The genomes of the fungal plant pathogens Cladosporium fulvum and Dothistroma septosporum reveal adaptation to different hosts and lifestyles but also signatures of common ancestry.</title>
        <authorList>
            <person name="de Wit P.J.G.M."/>
            <person name="van der Burgt A."/>
            <person name="Oekmen B."/>
            <person name="Stergiopoulos I."/>
            <person name="Abd-Elsalam K.A."/>
            <person name="Aerts A.L."/>
            <person name="Bahkali A.H."/>
            <person name="Beenen H.G."/>
            <person name="Chettri P."/>
            <person name="Cox M.P."/>
            <person name="Datema E."/>
            <person name="de Vries R.P."/>
            <person name="Dhillon B."/>
            <person name="Ganley A.R."/>
            <person name="Griffiths S.A."/>
            <person name="Guo Y."/>
            <person name="Hamelin R.C."/>
            <person name="Henrissat B."/>
            <person name="Kabir M.S."/>
            <person name="Jashni M.K."/>
            <person name="Kema G."/>
            <person name="Klaubauf S."/>
            <person name="Lapidus A."/>
            <person name="Levasseur A."/>
            <person name="Lindquist E."/>
            <person name="Mehrabi R."/>
            <person name="Ohm R.A."/>
            <person name="Owen T.J."/>
            <person name="Salamov A."/>
            <person name="Schwelm A."/>
            <person name="Schijlen E."/>
            <person name="Sun H."/>
            <person name="van den Burg H.A."/>
            <person name="van Ham R.C.H.J."/>
            <person name="Zhang S."/>
            <person name="Goodwin S.B."/>
            <person name="Grigoriev I.V."/>
            <person name="Collemare J."/>
            <person name="Bradshaw R.E."/>
        </authorList>
    </citation>
    <scope>NUCLEOTIDE SEQUENCE [LARGE SCALE GENOMIC DNA]</scope>
    <source>
        <strain evidence="2">NZE10 / CBS 128990</strain>
    </source>
</reference>
<dbReference type="AlphaFoldDB" id="N1PGI7"/>
<evidence type="ECO:0000313" key="2">
    <source>
        <dbReference type="Proteomes" id="UP000016933"/>
    </source>
</evidence>
<keyword evidence="2" id="KW-1185">Reference proteome</keyword>
<proteinExistence type="predicted"/>
<dbReference type="Proteomes" id="UP000016933">
    <property type="component" value="Unassembled WGS sequence"/>
</dbReference>
<dbReference type="HOGENOM" id="CLU_1948778_0_0_1"/>
<dbReference type="EMBL" id="KB446543">
    <property type="protein sequence ID" value="EME40446.1"/>
    <property type="molecule type" value="Genomic_DNA"/>
</dbReference>
<gene>
    <name evidence="1" type="ORF">DOTSEDRAFT_157159</name>
</gene>
<protein>
    <submittedName>
        <fullName evidence="1">Uncharacterized protein</fullName>
    </submittedName>
</protein>
<evidence type="ECO:0000313" key="1">
    <source>
        <dbReference type="EMBL" id="EME40446.1"/>
    </source>
</evidence>
<name>N1PGI7_DOTSN</name>
<dbReference type="OrthoDB" id="5386682at2759"/>
<sequence length="129" mass="14434">MKVRRGRRTSELSCLWGDHEDVEGRHRDSAVSRHFADGGRQRGYFSGHRKKVAVCAILIRERCVEWSLRPTMDSILETGLDGFVRSVHRVSTSAIDTITTDASRLSHPIDSGVSLLEPYLLPSTSASIR</sequence>
<organism evidence="1 2">
    <name type="scientific">Dothistroma septosporum (strain NZE10 / CBS 128990)</name>
    <name type="common">Red band needle blight fungus</name>
    <name type="synonym">Mycosphaerella pini</name>
    <dbReference type="NCBI Taxonomy" id="675120"/>
    <lineage>
        <taxon>Eukaryota</taxon>
        <taxon>Fungi</taxon>
        <taxon>Dikarya</taxon>
        <taxon>Ascomycota</taxon>
        <taxon>Pezizomycotina</taxon>
        <taxon>Dothideomycetes</taxon>
        <taxon>Dothideomycetidae</taxon>
        <taxon>Mycosphaerellales</taxon>
        <taxon>Mycosphaerellaceae</taxon>
        <taxon>Dothistroma</taxon>
    </lineage>
</organism>